<reference evidence="3" key="1">
    <citation type="submission" date="2020-05" db="EMBL/GenBank/DDBJ databases">
        <title>Phylogenomic resolution of chytrid fungi.</title>
        <authorList>
            <person name="Stajich J.E."/>
            <person name="Amses K."/>
            <person name="Simmons R."/>
            <person name="Seto K."/>
            <person name="Myers J."/>
            <person name="Bonds A."/>
            <person name="Quandt C.A."/>
            <person name="Barry K."/>
            <person name="Liu P."/>
            <person name="Grigoriev I."/>
            <person name="Longcore J.E."/>
            <person name="James T.Y."/>
        </authorList>
    </citation>
    <scope>NUCLEOTIDE SEQUENCE</scope>
    <source>
        <strain evidence="3">PLAUS21</strain>
    </source>
</reference>
<feature type="region of interest" description="Disordered" evidence="1">
    <location>
        <begin position="1"/>
        <end position="116"/>
    </location>
</feature>
<dbReference type="Pfam" id="PF25381">
    <property type="entry name" value="PH_26"/>
    <property type="match status" value="1"/>
</dbReference>
<keyword evidence="4" id="KW-1185">Reference proteome</keyword>
<feature type="compositionally biased region" description="Basic and acidic residues" evidence="1">
    <location>
        <begin position="80"/>
        <end position="111"/>
    </location>
</feature>
<dbReference type="EMBL" id="JADGKB010000150">
    <property type="protein sequence ID" value="KAJ3252209.1"/>
    <property type="molecule type" value="Genomic_DNA"/>
</dbReference>
<feature type="compositionally biased region" description="Low complexity" evidence="1">
    <location>
        <begin position="58"/>
        <end position="79"/>
    </location>
</feature>
<evidence type="ECO:0000313" key="3">
    <source>
        <dbReference type="EMBL" id="KAJ3252209.1"/>
    </source>
</evidence>
<evidence type="ECO:0000313" key="4">
    <source>
        <dbReference type="Proteomes" id="UP001210925"/>
    </source>
</evidence>
<feature type="domain" description="Skg3/CAF120-like PH-like" evidence="2">
    <location>
        <begin position="333"/>
        <end position="446"/>
    </location>
</feature>
<evidence type="ECO:0000256" key="1">
    <source>
        <dbReference type="SAM" id="MobiDB-lite"/>
    </source>
</evidence>
<dbReference type="InterPro" id="IPR058155">
    <property type="entry name" value="Skg3/CAF120-like_PH"/>
</dbReference>
<sequence length="1281" mass="141423">MSETESTESSHSDLSGDETPKRLSQVKRQTNQERKPLIQVDPPADTTEQKEEKKNLKQDALLALQGLQGQGNSQQQGDFQSERQEKPTPVAKEKKDIAAKEKRDTAAKEPLEQQNFKSPDFQELESLFKTMNSKFYYCGFVYKLNLLGASGKTLFADNLTGQVGDKNAFWSKWWMELWGPVLNLWKVPDELASFCYTASLPIQQALKNELDPPFELMAAIKQNQNVPVCINVSACVTEIFPNSVSVAFPGVPSPPIPYTCNFALSNAGSNMYLFSSGSVIQSNHWIAAIRLAMFELQKLNTLFTYKLLKRPTMIGVWKELGVDPFKSQVFRGEIRHEGALQLRLPYSNTWKQYHVVVTSKIGPEAYETQGGIKLFGKKKHMPTDLSKRGSLLFYDKASSAKKGKPPVFQIEDIRSICTIWPEQANQTNAENVSMAKIDGIFELPSNVDHVTHARSRTFTTNFGRGYSEITGIEKLGEYISGLDNRPVQDVLILTPSTHELSKWIAAILSAFGIDCHGPTIEEELKEISRVPEKNKSRKDVPWPTQLFLSLGEVGGITMPICSLSDTHASFTHYLHQKVSFSKDRKLLNWCEAIAKGEWERSVNDRKEMDFKILQLYVWAEQICQELQAYNIPVGKPHPTVLVGAMSSFIPWIGPVLTSMLGDIYNVPEPQPEPEKEQLSEAEQSEKESSQDGNGSESEVERSSEGSQSEDEVPLVQEIDGVNPEMDLHTFKENQALLEVERKKDDFAVYGKNSLLARVAEKEQFKKPAGPLLGNILPPSKEIEKKEKHTTLNFEDQKPPAQFGENSLLAQQRPSQVRSSVGGPLFSVSNTKENDVIAQNSLLGQQQTPAIQLGGNLLDGSKQESIIQENSLLAQVLEPLSKTSAGPLLDNLNLTDPKAGINGNSLLGLNHGNNQRASTFGPLVGALPPGKNEIAQNSLLSAQQTRAQKAQNSLLAQAQVMQPKHVGGPLIGGLPKTATNIAENSLLAQSNQPGTKMPSSGPLFDIGNNSKSTNITQNSLLARPAHNNKQSLGSGPFVTAGTKSSNIQSNSLLAQTNAPVPKTVQSGPFISGVSNAKQDVNLMLSARGRQPEPERVEELFNENSLVQRINQAPGKKEFLAGPLLGTVQDPHDKRHHDIGLLGQVDRRQREKELKKQMGGAPLGIQNMQISSANLQDHTIVQKKPELHGGLMAEMNRIKQEKEMYKKRNNAGEILVDYNFTDEKPKLHDGLFAEMDRRQQERELFRKHGANPTGQLLTGLGPAPGMVAGGAMPGFVGYVQPPP</sequence>
<dbReference type="InterPro" id="IPR011993">
    <property type="entry name" value="PH-like_dom_sf"/>
</dbReference>
<dbReference type="Gene3D" id="2.30.29.30">
    <property type="entry name" value="Pleckstrin-homology domain (PH domain)/Phosphotyrosine-binding domain (PTB)"/>
    <property type="match status" value="1"/>
</dbReference>
<dbReference type="SUPFAM" id="SSF50729">
    <property type="entry name" value="PH domain-like"/>
    <property type="match status" value="1"/>
</dbReference>
<protein>
    <recommendedName>
        <fullName evidence="2">Skg3/CAF120-like PH-like domain-containing protein</fullName>
    </recommendedName>
</protein>
<evidence type="ECO:0000259" key="2">
    <source>
        <dbReference type="Pfam" id="PF25381"/>
    </source>
</evidence>
<feature type="compositionally biased region" description="Basic and acidic residues" evidence="1">
    <location>
        <begin position="47"/>
        <end position="57"/>
    </location>
</feature>
<gene>
    <name evidence="3" type="ORF">HK103_001776</name>
</gene>
<comment type="caution">
    <text evidence="3">The sequence shown here is derived from an EMBL/GenBank/DDBJ whole genome shotgun (WGS) entry which is preliminary data.</text>
</comment>
<proteinExistence type="predicted"/>
<name>A0AAD5UA23_9FUNG</name>
<feature type="compositionally biased region" description="Basic and acidic residues" evidence="1">
    <location>
        <begin position="672"/>
        <end position="689"/>
    </location>
</feature>
<dbReference type="Proteomes" id="UP001210925">
    <property type="component" value="Unassembled WGS sequence"/>
</dbReference>
<accession>A0AAD5UA23</accession>
<feature type="region of interest" description="Disordered" evidence="1">
    <location>
        <begin position="663"/>
        <end position="713"/>
    </location>
</feature>
<organism evidence="3 4">
    <name type="scientific">Boothiomyces macroporosus</name>
    <dbReference type="NCBI Taxonomy" id="261099"/>
    <lineage>
        <taxon>Eukaryota</taxon>
        <taxon>Fungi</taxon>
        <taxon>Fungi incertae sedis</taxon>
        <taxon>Chytridiomycota</taxon>
        <taxon>Chytridiomycota incertae sedis</taxon>
        <taxon>Chytridiomycetes</taxon>
        <taxon>Rhizophydiales</taxon>
        <taxon>Terramycetaceae</taxon>
        <taxon>Boothiomyces</taxon>
    </lineage>
</organism>